<evidence type="ECO:0000256" key="1">
    <source>
        <dbReference type="SAM" id="MobiDB-lite"/>
    </source>
</evidence>
<dbReference type="GO" id="GO:0008641">
    <property type="term" value="F:ubiquitin-like modifier activating enzyme activity"/>
    <property type="evidence" value="ECO:0007669"/>
    <property type="project" value="InterPro"/>
</dbReference>
<feature type="compositionally biased region" description="Basic and acidic residues" evidence="1">
    <location>
        <begin position="391"/>
        <end position="405"/>
    </location>
</feature>
<dbReference type="OrthoDB" id="4426339at2"/>
<dbReference type="SUPFAM" id="SSF69572">
    <property type="entry name" value="Activating enzymes of the ubiquitin-like proteins"/>
    <property type="match status" value="1"/>
</dbReference>
<evidence type="ECO:0000259" key="2">
    <source>
        <dbReference type="Pfam" id="PF00899"/>
    </source>
</evidence>
<dbReference type="Pfam" id="PF00899">
    <property type="entry name" value="ThiF"/>
    <property type="match status" value="1"/>
</dbReference>
<sequence length="418" mass="42514">MGPAQARPRLPEAVVVLRRSATEVQLGVDPERAVVIGGLGPAELDLLGRLDGSVEHDELLGHPSAGPRSARLLHLLEEAGLLASSPSGGAVLRSLPLASRDRLAPDVAAWALPPSGRQRLQRRAASSVLLLGAGRAGAAVARLLAAGGVGRVEVEDDALVAPADLLPGGYRPGDEGRPRALAAADLLQREAPVPPELAARLRQVRRRAGAPPGRLARDAPDLTVLAGDAPPAPALVDRLVRRGAPHLLLGVRDGTPVVGPLVVPGATACLRCLDLHRTDRDPAWPRVAAQLHAAGPRTRAADGALLSAAAALAALRALAHLDGEDAHAPDGSGAVVTLEVPPPVGVVRERRWLPHPCCPCGADAALGPEPPPAVLPVVPAPDAGAPGVPGVRDETGSPDVRDAEPVRPSAARGAAGAA</sequence>
<dbReference type="Proteomes" id="UP000293638">
    <property type="component" value="Unassembled WGS sequence"/>
</dbReference>
<evidence type="ECO:0000313" key="3">
    <source>
        <dbReference type="EMBL" id="RZS87182.1"/>
    </source>
</evidence>
<dbReference type="InterPro" id="IPR035985">
    <property type="entry name" value="Ubiquitin-activating_enz"/>
</dbReference>
<dbReference type="Gene3D" id="3.40.50.720">
    <property type="entry name" value="NAD(P)-binding Rossmann-like Domain"/>
    <property type="match status" value="1"/>
</dbReference>
<proteinExistence type="predicted"/>
<gene>
    <name evidence="3" type="ORF">EV189_2606</name>
</gene>
<dbReference type="InterPro" id="IPR022291">
    <property type="entry name" value="Bacteriocin_synth_cyclodeHase"/>
</dbReference>
<keyword evidence="4" id="KW-1185">Reference proteome</keyword>
<dbReference type="EMBL" id="SGXD01000003">
    <property type="protein sequence ID" value="RZS87182.1"/>
    <property type="molecule type" value="Genomic_DNA"/>
</dbReference>
<reference evidence="3 4" key="1">
    <citation type="submission" date="2019-02" db="EMBL/GenBank/DDBJ databases">
        <title>Genomic Encyclopedia of Type Strains, Phase IV (KMG-IV): sequencing the most valuable type-strain genomes for metagenomic binning, comparative biology and taxonomic classification.</title>
        <authorList>
            <person name="Goeker M."/>
        </authorList>
    </citation>
    <scope>NUCLEOTIDE SEQUENCE [LARGE SCALE GENOMIC DNA]</scope>
    <source>
        <strain evidence="3 4">DSM 45622</strain>
    </source>
</reference>
<comment type="caution">
    <text evidence="3">The sequence shown here is derived from an EMBL/GenBank/DDBJ whole genome shotgun (WGS) entry which is preliminary data.</text>
</comment>
<dbReference type="RefSeq" id="WP_130493338.1">
    <property type="nucleotide sequence ID" value="NZ_SGXD01000003.1"/>
</dbReference>
<feature type="domain" description="THIF-type NAD/FAD binding fold" evidence="2">
    <location>
        <begin position="114"/>
        <end position="327"/>
    </location>
</feature>
<protein>
    <submittedName>
        <fullName evidence="3">Bacteriocin biosynthesis cyclodehydratase domain-containing protein</fullName>
    </submittedName>
</protein>
<organism evidence="3 4">
    <name type="scientific">Motilibacter rhizosphaerae</name>
    <dbReference type="NCBI Taxonomy" id="598652"/>
    <lineage>
        <taxon>Bacteria</taxon>
        <taxon>Bacillati</taxon>
        <taxon>Actinomycetota</taxon>
        <taxon>Actinomycetes</taxon>
        <taxon>Motilibacterales</taxon>
        <taxon>Motilibacteraceae</taxon>
        <taxon>Motilibacter</taxon>
    </lineage>
</organism>
<feature type="compositionally biased region" description="Low complexity" evidence="1">
    <location>
        <begin position="378"/>
        <end position="390"/>
    </location>
</feature>
<feature type="region of interest" description="Disordered" evidence="1">
    <location>
        <begin position="378"/>
        <end position="418"/>
    </location>
</feature>
<accession>A0A4Q7NQ02</accession>
<dbReference type="NCBIfam" id="TIGR03882">
    <property type="entry name" value="cyclo_dehyd_2"/>
    <property type="match status" value="1"/>
</dbReference>
<dbReference type="AlphaFoldDB" id="A0A4Q7NQ02"/>
<dbReference type="InterPro" id="IPR000594">
    <property type="entry name" value="ThiF_NAD_FAD-bd"/>
</dbReference>
<evidence type="ECO:0000313" key="4">
    <source>
        <dbReference type="Proteomes" id="UP000293638"/>
    </source>
</evidence>
<name>A0A4Q7NQ02_9ACTN</name>